<organism evidence="1 2">
    <name type="scientific">Dorea longicatena DSM 13814</name>
    <dbReference type="NCBI Taxonomy" id="411462"/>
    <lineage>
        <taxon>Bacteria</taxon>
        <taxon>Bacillati</taxon>
        <taxon>Bacillota</taxon>
        <taxon>Clostridia</taxon>
        <taxon>Lachnospirales</taxon>
        <taxon>Lachnospiraceae</taxon>
        <taxon>Dorea</taxon>
    </lineage>
</organism>
<evidence type="ECO:0000313" key="1">
    <source>
        <dbReference type="EMBL" id="EDM62763.1"/>
    </source>
</evidence>
<dbReference type="GeneID" id="93136286"/>
<gene>
    <name evidence="1" type="ORF">DORLON_01788</name>
</gene>
<dbReference type="EMBL" id="AAXB02000009">
    <property type="protein sequence ID" value="EDM62763.1"/>
    <property type="molecule type" value="Genomic_DNA"/>
</dbReference>
<comment type="caution">
    <text evidence="1">The sequence shown here is derived from an EMBL/GenBank/DDBJ whole genome shotgun (WGS) entry which is preliminary data.</text>
</comment>
<dbReference type="RefSeq" id="WP_005341733.1">
    <property type="nucleotide sequence ID" value="NZ_DS264391.1"/>
</dbReference>
<evidence type="ECO:0000313" key="2">
    <source>
        <dbReference type="Proteomes" id="UP000004016"/>
    </source>
</evidence>
<proteinExistence type="predicted"/>
<dbReference type="eggNOG" id="ENOG5030ZYY">
    <property type="taxonomic scope" value="Bacteria"/>
</dbReference>
<dbReference type="AlphaFoldDB" id="A6BHL2"/>
<dbReference type="Proteomes" id="UP000004016">
    <property type="component" value="Unassembled WGS sequence"/>
</dbReference>
<reference evidence="1 2" key="2">
    <citation type="submission" date="2007-04" db="EMBL/GenBank/DDBJ databases">
        <title>Draft genome sequence of Dorea longicatena (DSM 13814).</title>
        <authorList>
            <person name="Sudarsanam P."/>
            <person name="Ley R."/>
            <person name="Guruge J."/>
            <person name="Turnbaugh P.J."/>
            <person name="Mahowald M."/>
            <person name="Liep D."/>
            <person name="Gordon J."/>
        </authorList>
    </citation>
    <scope>NUCLEOTIDE SEQUENCE [LARGE SCALE GENOMIC DNA]</scope>
    <source>
        <strain evidence="1 2">DSM 13814</strain>
    </source>
</reference>
<sequence>MNNYAVETRRRSRSLLVVEGKHEKDELFWLIFKCFPEMNIDIDDVWIYGTNIYKLYEDIVKEYGNDWAKDEMDVDLPFVISKKEHPETIYYRNDFTNIILVFDYERHDPAFSEEKILEMQHCFEDSTDMGKLYLNYPMIESYLHLKSIPDEEYINRKIPVSLQPGDKYKGLVKSESIIEKAVELPHRIDDLLAGDRYRVSDVEKRNGCCDAILKISTNELEKKLEEILCIVGDEKKEKTLKYQLKDWITKIGYTCENRTYWEYMRRVLQEIVCHNIRKAARIQKEDANENDVRKQFEQIDLSEILNVQNEVSRNFEKGFIWVLSTCVLLIPDYNFQLINKR</sequence>
<accession>A6BHL2</accession>
<name>A6BHL2_9FIRM</name>
<reference evidence="1 2" key="1">
    <citation type="submission" date="2007-03" db="EMBL/GenBank/DDBJ databases">
        <authorList>
            <person name="Fulton L."/>
            <person name="Clifton S."/>
            <person name="Fulton B."/>
            <person name="Xu J."/>
            <person name="Minx P."/>
            <person name="Pepin K.H."/>
            <person name="Johnson M."/>
            <person name="Thiruvilangam P."/>
            <person name="Bhonagiri V."/>
            <person name="Nash W.E."/>
            <person name="Mardis E.R."/>
            <person name="Wilson R.K."/>
        </authorList>
    </citation>
    <scope>NUCLEOTIDE SEQUENCE [LARGE SCALE GENOMIC DNA]</scope>
    <source>
        <strain evidence="1 2">DSM 13814</strain>
    </source>
</reference>
<dbReference type="HOGENOM" id="CLU_069544_0_0_9"/>
<protein>
    <recommendedName>
        <fullName evidence="3">DUF4435 domain-containing protein</fullName>
    </recommendedName>
</protein>
<evidence type="ECO:0008006" key="3">
    <source>
        <dbReference type="Google" id="ProtNLM"/>
    </source>
</evidence>